<evidence type="ECO:0000256" key="2">
    <source>
        <dbReference type="ARBA" id="ARBA00022692"/>
    </source>
</evidence>
<feature type="transmembrane region" description="Helical" evidence="5">
    <location>
        <begin position="300"/>
        <end position="321"/>
    </location>
</feature>
<feature type="transmembrane region" description="Helical" evidence="5">
    <location>
        <begin position="185"/>
        <end position="208"/>
    </location>
</feature>
<dbReference type="Gene3D" id="1.20.1530.20">
    <property type="match status" value="1"/>
</dbReference>
<feature type="transmembrane region" description="Helical" evidence="5">
    <location>
        <begin position="109"/>
        <end position="130"/>
    </location>
</feature>
<sequence>MASSLAIIILLGLIANKIFEKLKLPGLFGMLILGILIGPHGLNWLSKDILNTSADLRKIALIVILLRAGLGLNKDELKLVGKTALKLSCVPGIIEGFFIALASTKLLGFSFIQGGLLGFIIAAVSPAVVVPQMLNLIDKGLGKSKGIPTLILAGASIDDVFAITIFSTFLGLYSGKNINISMQVLKIPVSIMLGTLIGILSAIIIIEIFRKYNIDNTKEILIILSISIMLTLIETLLKGKLEIASLLGVMALGFMISDKIPNVGDKLSKGLNEIWVFAQILLFVLVGAEVNMVVAFKSGFLGIIIIALGLIGRSIGVLISLKSSNLNKKEKLFCVISYTPKATVQAAMGAVPLANSVASGDIILAISVLSILITAPLGAIAINLSGPKLLEI</sequence>
<dbReference type="Pfam" id="PF00999">
    <property type="entry name" value="Na_H_Exchanger"/>
    <property type="match status" value="1"/>
</dbReference>
<dbReference type="GO" id="GO:0015297">
    <property type="term" value="F:antiporter activity"/>
    <property type="evidence" value="ECO:0007669"/>
    <property type="project" value="InterPro"/>
</dbReference>
<dbReference type="EMBL" id="JARUIS010000003">
    <property type="protein sequence ID" value="MDS1002488.1"/>
    <property type="molecule type" value="Genomic_DNA"/>
</dbReference>
<dbReference type="AlphaFoldDB" id="A0AAE4FHA9"/>
<feature type="transmembrane region" description="Helical" evidence="5">
    <location>
        <begin position="274"/>
        <end position="294"/>
    </location>
</feature>
<keyword evidence="3 5" id="KW-1133">Transmembrane helix</keyword>
<feature type="transmembrane region" description="Helical" evidence="5">
    <location>
        <begin position="150"/>
        <end position="173"/>
    </location>
</feature>
<dbReference type="GO" id="GO:0016020">
    <property type="term" value="C:membrane"/>
    <property type="evidence" value="ECO:0007669"/>
    <property type="project" value="UniProtKB-SubCell"/>
</dbReference>
<comment type="subcellular location">
    <subcellularLocation>
        <location evidence="1">Membrane</location>
        <topology evidence="1">Multi-pass membrane protein</topology>
    </subcellularLocation>
</comment>
<feature type="transmembrane region" description="Helical" evidence="5">
    <location>
        <begin position="220"/>
        <end position="237"/>
    </location>
</feature>
<dbReference type="GO" id="GO:1902600">
    <property type="term" value="P:proton transmembrane transport"/>
    <property type="evidence" value="ECO:0007669"/>
    <property type="project" value="InterPro"/>
</dbReference>
<evidence type="ECO:0000313" key="7">
    <source>
        <dbReference type="EMBL" id="MDS1002488.1"/>
    </source>
</evidence>
<keyword evidence="2 5" id="KW-0812">Transmembrane</keyword>
<reference evidence="7" key="1">
    <citation type="submission" date="2023-04" db="EMBL/GenBank/DDBJ databases">
        <title>Assessment of the microbiological origin of a defect in Grana Padano cheese.</title>
        <authorList>
            <person name="Zago M."/>
            <person name="Rossetti L."/>
            <person name="Bonvini B."/>
            <person name="Carminati D."/>
            <person name="Giraffa G."/>
        </authorList>
    </citation>
    <scope>NUCLEOTIDE SEQUENCE</scope>
    <source>
        <strain evidence="7">4990</strain>
    </source>
</reference>
<protein>
    <submittedName>
        <fullName evidence="7">Cation:proton antiporter</fullName>
    </submittedName>
</protein>
<organism evidence="7 8">
    <name type="scientific">Clostridium sporogenes</name>
    <dbReference type="NCBI Taxonomy" id="1509"/>
    <lineage>
        <taxon>Bacteria</taxon>
        <taxon>Bacillati</taxon>
        <taxon>Bacillota</taxon>
        <taxon>Clostridia</taxon>
        <taxon>Eubacteriales</taxon>
        <taxon>Clostridiaceae</taxon>
        <taxon>Clostridium</taxon>
    </lineage>
</organism>
<accession>A0AAE4FHA9</accession>
<dbReference type="InterPro" id="IPR051843">
    <property type="entry name" value="CPA1_transporter"/>
</dbReference>
<evidence type="ECO:0000259" key="6">
    <source>
        <dbReference type="Pfam" id="PF00999"/>
    </source>
</evidence>
<feature type="domain" description="Cation/H+ exchanger transmembrane" evidence="6">
    <location>
        <begin position="8"/>
        <end position="380"/>
    </location>
</feature>
<feature type="transmembrane region" description="Helical" evidence="5">
    <location>
        <begin position="27"/>
        <end position="45"/>
    </location>
</feature>
<dbReference type="InterPro" id="IPR006153">
    <property type="entry name" value="Cation/H_exchanger_TM"/>
</dbReference>
<keyword evidence="4 5" id="KW-0472">Membrane</keyword>
<dbReference type="InterPro" id="IPR038770">
    <property type="entry name" value="Na+/solute_symporter_sf"/>
</dbReference>
<evidence type="ECO:0000256" key="1">
    <source>
        <dbReference type="ARBA" id="ARBA00004141"/>
    </source>
</evidence>
<dbReference type="PANTHER" id="PTHR31102">
    <property type="match status" value="1"/>
</dbReference>
<feature type="transmembrane region" description="Helical" evidence="5">
    <location>
        <begin position="362"/>
        <end position="382"/>
    </location>
</feature>
<proteinExistence type="predicted"/>
<dbReference type="RefSeq" id="WP_310942853.1">
    <property type="nucleotide sequence ID" value="NZ_JARUIS010000003.1"/>
</dbReference>
<evidence type="ECO:0000256" key="3">
    <source>
        <dbReference type="ARBA" id="ARBA00022989"/>
    </source>
</evidence>
<gene>
    <name evidence="7" type="ORF">P9J83_03100</name>
</gene>
<dbReference type="PANTHER" id="PTHR31102:SF1">
    <property type="entry name" value="CATION_H+ EXCHANGER DOMAIN-CONTAINING PROTEIN"/>
    <property type="match status" value="1"/>
</dbReference>
<name>A0AAE4FHA9_CLOSG</name>
<evidence type="ECO:0000313" key="8">
    <source>
        <dbReference type="Proteomes" id="UP001182303"/>
    </source>
</evidence>
<dbReference type="Proteomes" id="UP001182303">
    <property type="component" value="Unassembled WGS sequence"/>
</dbReference>
<evidence type="ECO:0000256" key="4">
    <source>
        <dbReference type="ARBA" id="ARBA00023136"/>
    </source>
</evidence>
<evidence type="ECO:0000256" key="5">
    <source>
        <dbReference type="SAM" id="Phobius"/>
    </source>
</evidence>
<comment type="caution">
    <text evidence="7">The sequence shown here is derived from an EMBL/GenBank/DDBJ whole genome shotgun (WGS) entry which is preliminary data.</text>
</comment>